<sequence>MQAISTAHAEGLADGLTQKVDALDQKYGGLETNINLHEDKLERKTKQYIAKLADLNQVAQYLERYTTTVNSQLVPLLRNLIQRMAKGITHHTEDVSKSVYAEMYRITGKTMSQVVKEAAINEVEKSRTDAKQAAVDARLYELSAKESVHQIDEFAEEVKEYLTVLLFELVLLVTITLVTPGIWTRILVTGFISAFVAIADYKLLKRMRD</sequence>
<reference evidence="2 3" key="1">
    <citation type="submission" date="2020-04" db="EMBL/GenBank/DDBJ databases">
        <authorList>
            <person name="Hitch T.C.A."/>
            <person name="Wylensek D."/>
            <person name="Clavel T."/>
        </authorList>
    </citation>
    <scope>NUCLEOTIDE SEQUENCE [LARGE SCALE GENOMIC DNA]</scope>
    <source>
        <strain evidence="2 3">WCA-386-APC-4I</strain>
    </source>
</reference>
<keyword evidence="1" id="KW-0472">Membrane</keyword>
<evidence type="ECO:0000313" key="2">
    <source>
        <dbReference type="EMBL" id="NME23166.1"/>
    </source>
</evidence>
<dbReference type="AlphaFoldDB" id="A0AAW9ZLQ6"/>
<evidence type="ECO:0000313" key="3">
    <source>
        <dbReference type="Proteomes" id="UP000587270"/>
    </source>
</evidence>
<organism evidence="2 3">
    <name type="scientific">Limosilactobacillus reuteri</name>
    <name type="common">Lactobacillus reuteri</name>
    <dbReference type="NCBI Taxonomy" id="1598"/>
    <lineage>
        <taxon>Bacteria</taxon>
        <taxon>Bacillati</taxon>
        <taxon>Bacillota</taxon>
        <taxon>Bacilli</taxon>
        <taxon>Lactobacillales</taxon>
        <taxon>Lactobacillaceae</taxon>
        <taxon>Limosilactobacillus</taxon>
    </lineage>
</organism>
<protein>
    <submittedName>
        <fullName evidence="2">Uncharacterized protein</fullName>
    </submittedName>
</protein>
<keyword evidence="1" id="KW-0812">Transmembrane</keyword>
<dbReference type="Proteomes" id="UP000587270">
    <property type="component" value="Unassembled WGS sequence"/>
</dbReference>
<feature type="transmembrane region" description="Helical" evidence="1">
    <location>
        <begin position="161"/>
        <end position="180"/>
    </location>
</feature>
<accession>A0AAW9ZLQ6</accession>
<keyword evidence="1" id="KW-1133">Transmembrane helix</keyword>
<proteinExistence type="predicted"/>
<gene>
    <name evidence="2" type="ORF">HF865_10900</name>
</gene>
<dbReference type="EMBL" id="JABAFN010000078">
    <property type="protein sequence ID" value="NME23166.1"/>
    <property type="molecule type" value="Genomic_DNA"/>
</dbReference>
<feature type="transmembrane region" description="Helical" evidence="1">
    <location>
        <begin position="186"/>
        <end position="204"/>
    </location>
</feature>
<name>A0AAW9ZLQ6_LIMRT</name>
<comment type="caution">
    <text evidence="2">The sequence shown here is derived from an EMBL/GenBank/DDBJ whole genome shotgun (WGS) entry which is preliminary data.</text>
</comment>
<evidence type="ECO:0000256" key="1">
    <source>
        <dbReference type="SAM" id="Phobius"/>
    </source>
</evidence>
<dbReference type="RefSeq" id="WP_086142123.1">
    <property type="nucleotide sequence ID" value="NZ_JABAFN010000078.1"/>
</dbReference>